<dbReference type="InterPro" id="IPR012729">
    <property type="entry name" value="ThiF_fam2"/>
</dbReference>
<dbReference type="NCBIfam" id="TIGR02354">
    <property type="entry name" value="thiF_fam2"/>
    <property type="match status" value="1"/>
</dbReference>
<dbReference type="Gene3D" id="3.40.50.720">
    <property type="entry name" value="NAD(P)-binding Rossmann-like Domain"/>
    <property type="match status" value="1"/>
</dbReference>
<dbReference type="InterPro" id="IPR035985">
    <property type="entry name" value="Ubiquitin-activating_enz"/>
</dbReference>
<dbReference type="RefSeq" id="WP_186503089.1">
    <property type="nucleotide sequence ID" value="NZ_JACOGK010000017.1"/>
</dbReference>
<dbReference type="GO" id="GO:0016779">
    <property type="term" value="F:nucleotidyltransferase activity"/>
    <property type="evidence" value="ECO:0007669"/>
    <property type="project" value="UniProtKB-KW"/>
</dbReference>
<dbReference type="InterPro" id="IPR032726">
    <property type="entry name" value="ThiS-like_dom"/>
</dbReference>
<dbReference type="InterPro" id="IPR000594">
    <property type="entry name" value="ThiF_NAD_FAD-bd"/>
</dbReference>
<organism evidence="3 4">
    <name type="scientific">Megasphaera hominis</name>
    <dbReference type="NCBI Taxonomy" id="159836"/>
    <lineage>
        <taxon>Bacteria</taxon>
        <taxon>Bacillati</taxon>
        <taxon>Bacillota</taxon>
        <taxon>Negativicutes</taxon>
        <taxon>Veillonellales</taxon>
        <taxon>Veillonellaceae</taxon>
        <taxon>Megasphaera</taxon>
    </lineage>
</organism>
<evidence type="ECO:0000259" key="2">
    <source>
        <dbReference type="Pfam" id="PF14453"/>
    </source>
</evidence>
<dbReference type="Pfam" id="PF14453">
    <property type="entry name" value="ThiS-like"/>
    <property type="match status" value="1"/>
</dbReference>
<dbReference type="SUPFAM" id="SSF69572">
    <property type="entry name" value="Activating enzymes of the ubiquitin-like proteins"/>
    <property type="match status" value="1"/>
</dbReference>
<evidence type="ECO:0000313" key="4">
    <source>
        <dbReference type="Proteomes" id="UP000606870"/>
    </source>
</evidence>
<evidence type="ECO:0000313" key="3">
    <source>
        <dbReference type="EMBL" id="MBC3536933.1"/>
    </source>
</evidence>
<accession>A0ABR6VIL6</accession>
<comment type="caution">
    <text evidence="3">The sequence shown here is derived from an EMBL/GenBank/DDBJ whole genome shotgun (WGS) entry which is preliminary data.</text>
</comment>
<feature type="domain" description="ThiS-like ubiquitin" evidence="2">
    <location>
        <begin position="1"/>
        <end position="55"/>
    </location>
</feature>
<evidence type="ECO:0000259" key="1">
    <source>
        <dbReference type="Pfam" id="PF00899"/>
    </source>
</evidence>
<proteinExistence type="predicted"/>
<sequence length="266" mass="29257">MKIVFNGKHLNWTGGTVTELRRLYGAGQEIAIINGFAADEDTALNEGDEVYLIPKDRLPPKAALEAMMCSRHTPRVHEKVHAGRVAICGLGGLGSNAAVYLARTGVGHLHLIDFDTVDASNLNRQSYMVRDLGQRKTDALARQLRDINPFIDVQTSFVRLTEENVPEILKDEQIICEAFDNPDAKTMLVHTVLEKMPDTYIVSASGMAGYGDSNRIQTKKITDHFYICGDQTKNACPGRGLMAPRVAICAAHEANLIVELLVDVLK</sequence>
<dbReference type="NCBIfam" id="NF006395">
    <property type="entry name" value="PRK08644.1"/>
    <property type="match status" value="1"/>
</dbReference>
<keyword evidence="3" id="KW-0548">Nucleotidyltransferase</keyword>
<dbReference type="EMBL" id="JACOGK010000017">
    <property type="protein sequence ID" value="MBC3536933.1"/>
    <property type="molecule type" value="Genomic_DNA"/>
</dbReference>
<keyword evidence="3" id="KW-0808">Transferase</keyword>
<reference evidence="3 4" key="1">
    <citation type="submission" date="2020-08" db="EMBL/GenBank/DDBJ databases">
        <authorList>
            <person name="Liu C."/>
            <person name="Sun Q."/>
        </authorList>
    </citation>
    <scope>NUCLEOTIDE SEQUENCE [LARGE SCALE GENOMIC DNA]</scope>
    <source>
        <strain evidence="3 4">NSJ-59</strain>
    </source>
</reference>
<dbReference type="PANTHER" id="PTHR43267:SF3">
    <property type="entry name" value="THIF PROTEIN"/>
    <property type="match status" value="1"/>
</dbReference>
<dbReference type="Pfam" id="PF00899">
    <property type="entry name" value="ThiF"/>
    <property type="match status" value="1"/>
</dbReference>
<keyword evidence="4" id="KW-1185">Reference proteome</keyword>
<gene>
    <name evidence="3" type="primary">thiF</name>
    <name evidence="3" type="ORF">H8J70_06690</name>
</gene>
<dbReference type="PANTHER" id="PTHR43267">
    <property type="entry name" value="TRNA THREONYLCARBAMOYLADENOSINE DEHYDRATASE"/>
    <property type="match status" value="1"/>
</dbReference>
<name>A0ABR6VIL6_9FIRM</name>
<dbReference type="InterPro" id="IPR045886">
    <property type="entry name" value="ThiF/MoeB/HesA"/>
</dbReference>
<feature type="domain" description="THIF-type NAD/FAD binding fold" evidence="1">
    <location>
        <begin position="75"/>
        <end position="262"/>
    </location>
</feature>
<dbReference type="Proteomes" id="UP000606870">
    <property type="component" value="Unassembled WGS sequence"/>
</dbReference>
<protein>
    <submittedName>
        <fullName evidence="3">Sulfur carrier protein ThiS adenylyltransferase ThiF</fullName>
    </submittedName>
</protein>